<feature type="region of interest" description="Disordered" evidence="1">
    <location>
        <begin position="122"/>
        <end position="141"/>
    </location>
</feature>
<dbReference type="RefSeq" id="WP_012918502.1">
    <property type="nucleotide sequence ID" value="NC_013729.1"/>
</dbReference>
<organism evidence="2 3">
    <name type="scientific">Kribbella flavida (strain DSM 17836 / JCM 10339 / NBRC 14399)</name>
    <dbReference type="NCBI Taxonomy" id="479435"/>
    <lineage>
        <taxon>Bacteria</taxon>
        <taxon>Bacillati</taxon>
        <taxon>Actinomycetota</taxon>
        <taxon>Actinomycetes</taxon>
        <taxon>Propionibacteriales</taxon>
        <taxon>Kribbellaceae</taxon>
        <taxon>Kribbella</taxon>
    </lineage>
</organism>
<dbReference type="Proteomes" id="UP000007967">
    <property type="component" value="Chromosome"/>
</dbReference>
<keyword evidence="3" id="KW-1185">Reference proteome</keyword>
<dbReference type="EMBL" id="CP001736">
    <property type="protein sequence ID" value="ADB29946.1"/>
    <property type="molecule type" value="Genomic_DNA"/>
</dbReference>
<name>D2PYV0_KRIFD</name>
<evidence type="ECO:0000313" key="3">
    <source>
        <dbReference type="Proteomes" id="UP000007967"/>
    </source>
</evidence>
<dbReference type="OrthoDB" id="580979at2"/>
<evidence type="ECO:0000256" key="1">
    <source>
        <dbReference type="SAM" id="MobiDB-lite"/>
    </source>
</evidence>
<dbReference type="eggNOG" id="ENOG50335C0">
    <property type="taxonomic scope" value="Bacteria"/>
</dbReference>
<reference evidence="3" key="1">
    <citation type="submission" date="2009-09" db="EMBL/GenBank/DDBJ databases">
        <title>The complete genome of Kribbella flavida DSM 17836.</title>
        <authorList>
            <consortium name="US DOE Joint Genome Institute (JGI-PGF)"/>
            <person name="Lucas S."/>
            <person name="Copeland A."/>
            <person name="Lapidus A."/>
            <person name="Glavina del Rio T."/>
            <person name="Dalin E."/>
            <person name="Tice H."/>
            <person name="Bruce D."/>
            <person name="Goodwin L."/>
            <person name="Pitluck S."/>
            <person name="Kyrpides N."/>
            <person name="Mavromatis K."/>
            <person name="Ivanova N."/>
            <person name="Saunders E."/>
            <person name="Brettin T."/>
            <person name="Detter J.C."/>
            <person name="Han C."/>
            <person name="Larimer F."/>
            <person name="Land M."/>
            <person name="Hauser L."/>
            <person name="Markowitz V."/>
            <person name="Cheng J.-F."/>
            <person name="Hugenholtz P."/>
            <person name="Woyke T."/>
            <person name="Wu D."/>
            <person name="Pukall R."/>
            <person name="Klenk H.-P."/>
            <person name="Eisen J.A."/>
        </authorList>
    </citation>
    <scope>NUCLEOTIDE SEQUENCE [LARGE SCALE GENOMIC DNA]</scope>
    <source>
        <strain evidence="3">DSM 17836 / JCM 10339 / NBRC 14399</strain>
    </source>
</reference>
<sequence>MPDTYTYEAVRVQQRPSAPPFYLVGAPAHEITKWADAPHKKSSLRAGYQRELDESRLGSIEKFLELSSDNILPSAALIAIRPSALKVTGEGNHCKVEIRIDAIGPDESRAILLEELAERLSSEEMASVGPADESEEDDLAEEDLEAIRPESYMSSLYAELRDYGSLDPERQAEMDEFVATMMTPGLIMDGQHRIFGAKEAYNGSIVLPLVLVPGLDVSEQVFNFYVLNNKAKPLDKRQLRSIIATSLTAAEIARLYERFSSSGLRADEAQWTYRVHTDPSSPFVGLISLKLSDDEAPIDDNVMDQVVSRFMKLPKTYNALKKGISWESGDPDFSNRLALFYALWRAVKDTYPGAWAAATGTGGFVQIFQKVALLQTQEYVLDVLKQVVAFQDKSPFSSPDDLYDAASVALKRIPEAFYLKEWKKKGLDTGPGKTFFLEQMRKVAAADGKNLGNFAIFRAE</sequence>
<feature type="compositionally biased region" description="Acidic residues" evidence="1">
    <location>
        <begin position="132"/>
        <end position="141"/>
    </location>
</feature>
<gene>
    <name evidence="2" type="ordered locus">Kfla_0836</name>
</gene>
<evidence type="ECO:0000313" key="2">
    <source>
        <dbReference type="EMBL" id="ADB29946.1"/>
    </source>
</evidence>
<accession>D2PYV0</accession>
<dbReference type="AlphaFoldDB" id="D2PYV0"/>
<reference evidence="2 3" key="2">
    <citation type="journal article" date="2010" name="Stand. Genomic Sci.">
        <title>Complete genome sequence of Kribbella flavida type strain (IFO 14399).</title>
        <authorList>
            <person name="Pukall R."/>
            <person name="Lapidus A."/>
            <person name="Glavina Del Rio T."/>
            <person name="Copeland A."/>
            <person name="Tice H."/>
            <person name="Cheng J.-F."/>
            <person name="Lucas S."/>
            <person name="Chen F."/>
            <person name="Nolan M."/>
            <person name="LaButti K."/>
            <person name="Pati A."/>
            <person name="Ivanova N."/>
            <person name="Mavrommatis K."/>
            <person name="Mikhailova N."/>
            <person name="Pitluck S."/>
            <person name="Bruce D."/>
            <person name="Goodwin L."/>
            <person name="Land M."/>
            <person name="Hauser L."/>
            <person name="Chang Y.-J."/>
            <person name="Jeffries C.D."/>
            <person name="Chen A."/>
            <person name="Palaniappan K."/>
            <person name="Chain P."/>
            <person name="Rohde M."/>
            <person name="Goeker M."/>
            <person name="Bristow J."/>
            <person name="Eisen J.A."/>
            <person name="Markowitz V."/>
            <person name="Hugenholtz P."/>
            <person name="Kyrpides N.C."/>
            <person name="Klenk H.-P."/>
            <person name="Brettin T."/>
        </authorList>
    </citation>
    <scope>NUCLEOTIDE SEQUENCE [LARGE SCALE GENOMIC DNA]</scope>
    <source>
        <strain evidence="3">DSM 17836 / JCM 10339 / NBRC 14399</strain>
    </source>
</reference>
<proteinExistence type="predicted"/>
<dbReference type="HOGENOM" id="CLU_741085_0_0_11"/>
<dbReference type="KEGG" id="kfl:Kfla_0836"/>
<protein>
    <submittedName>
        <fullName evidence="2">DGQHR domain protein</fullName>
    </submittedName>
</protein>